<protein>
    <recommendedName>
        <fullName evidence="2">Tail sheath protein C-terminal domain-containing protein</fullName>
    </recommendedName>
</protein>
<dbReference type="InterPro" id="IPR020287">
    <property type="entry name" value="Tail_sheath_C"/>
</dbReference>
<name>A0ABP8K4K6_9BACT</name>
<dbReference type="RefSeq" id="WP_345265275.1">
    <property type="nucleotide sequence ID" value="NZ_BAABHB010000002.1"/>
</dbReference>
<reference evidence="4" key="1">
    <citation type="journal article" date="2019" name="Int. J. Syst. Evol. Microbiol.">
        <title>The Global Catalogue of Microorganisms (GCM) 10K type strain sequencing project: providing services to taxonomists for standard genome sequencing and annotation.</title>
        <authorList>
            <consortium name="The Broad Institute Genomics Platform"/>
            <consortium name="The Broad Institute Genome Sequencing Center for Infectious Disease"/>
            <person name="Wu L."/>
            <person name="Ma J."/>
        </authorList>
    </citation>
    <scope>NUCLEOTIDE SEQUENCE [LARGE SCALE GENOMIC DNA]</scope>
    <source>
        <strain evidence="4">JCM 17925</strain>
    </source>
</reference>
<comment type="similarity">
    <text evidence="1">Belongs to the myoviridae tail sheath protein family.</text>
</comment>
<dbReference type="EMBL" id="BAABHB010000002">
    <property type="protein sequence ID" value="GAA4400422.1"/>
    <property type="molecule type" value="Genomic_DNA"/>
</dbReference>
<accession>A0ABP8K4K6</accession>
<dbReference type="Pfam" id="PF17482">
    <property type="entry name" value="Phage_sheath_1C"/>
    <property type="match status" value="1"/>
</dbReference>
<proteinExistence type="inferred from homology"/>
<organism evidence="3 4">
    <name type="scientific">Nibrella viscosa</name>
    <dbReference type="NCBI Taxonomy" id="1084524"/>
    <lineage>
        <taxon>Bacteria</taxon>
        <taxon>Pseudomonadati</taxon>
        <taxon>Bacteroidota</taxon>
        <taxon>Cytophagia</taxon>
        <taxon>Cytophagales</taxon>
        <taxon>Spirosomataceae</taxon>
        <taxon>Nibrella</taxon>
    </lineage>
</organism>
<dbReference type="Gene3D" id="3.40.50.11780">
    <property type="match status" value="1"/>
</dbReference>
<dbReference type="Proteomes" id="UP001500936">
    <property type="component" value="Unassembled WGS sequence"/>
</dbReference>
<evidence type="ECO:0000256" key="1">
    <source>
        <dbReference type="ARBA" id="ARBA00008005"/>
    </source>
</evidence>
<feature type="domain" description="Tail sheath protein C-terminal" evidence="2">
    <location>
        <begin position="360"/>
        <end position="464"/>
    </location>
</feature>
<sequence>MEDFKTPGVYVREVPTFPPSVAQVETAIPAFVGYTETITYEGGTLQNKPVRITSLSEYQQIFGNAYPVPIGALTLDAQGKITAGLNDLNTLLRFRMFQSLQLYFANGGGACYIVAVNNYLSAPNTPRPVSSAELIAGINALTTEDEPTLLVIPDAVGVTDAAQYHAILTAALQQCADLKDRFLIADMQTAGQTTLAAVVSTFRDNIGTNNLTYGAVYHPYLRTILNVDYDEAVITINQAGSDVNGFKLSELKAGKVVGGKTLTNTTLYEAIKKEISKQTVILPPSSAIAGVYASVDRTRGVWKAPANVSLNFVRELVTKIDDQTQQGLNVHPTGKSVNALRFFEGKGNLVWGARTLAGNDYEWRYISVRRFFIMVEESVKKATEPFVFEPNDANTWVKVKGLIENFLFLQWRAGALAGKKPEQAFYVHIGLGQTMTALDILEGRMIVEIGMAAVRPAEFIILRFSHKMQES</sequence>
<evidence type="ECO:0000313" key="3">
    <source>
        <dbReference type="EMBL" id="GAA4400422.1"/>
    </source>
</evidence>
<dbReference type="InterPro" id="IPR052042">
    <property type="entry name" value="Tail_sheath_structural"/>
</dbReference>
<gene>
    <name evidence="3" type="ORF">GCM10023187_13610</name>
</gene>
<dbReference type="PANTHER" id="PTHR35861:SF1">
    <property type="entry name" value="PHAGE TAIL SHEATH PROTEIN"/>
    <property type="match status" value="1"/>
</dbReference>
<comment type="caution">
    <text evidence="3">The sequence shown here is derived from an EMBL/GenBank/DDBJ whole genome shotgun (WGS) entry which is preliminary data.</text>
</comment>
<evidence type="ECO:0000259" key="2">
    <source>
        <dbReference type="Pfam" id="PF17482"/>
    </source>
</evidence>
<evidence type="ECO:0000313" key="4">
    <source>
        <dbReference type="Proteomes" id="UP001500936"/>
    </source>
</evidence>
<dbReference type="PANTHER" id="PTHR35861">
    <property type="match status" value="1"/>
</dbReference>
<keyword evidence="4" id="KW-1185">Reference proteome</keyword>